<feature type="region of interest" description="Disordered" evidence="2">
    <location>
        <begin position="150"/>
        <end position="178"/>
    </location>
</feature>
<protein>
    <recommendedName>
        <fullName evidence="6">Tetratricopeptide repeat protein</fullName>
    </recommendedName>
</protein>
<dbReference type="RefSeq" id="WP_160363008.1">
    <property type="nucleotide sequence ID" value="NZ_JACEIB010000026.1"/>
</dbReference>
<evidence type="ECO:0008006" key="6">
    <source>
        <dbReference type="Google" id="ProtNLM"/>
    </source>
</evidence>
<evidence type="ECO:0000313" key="5">
    <source>
        <dbReference type="Proteomes" id="UP000570166"/>
    </source>
</evidence>
<dbReference type="Proteomes" id="UP000570166">
    <property type="component" value="Unassembled WGS sequence"/>
</dbReference>
<dbReference type="InterPro" id="IPR011990">
    <property type="entry name" value="TPR-like_helical_dom_sf"/>
</dbReference>
<accession>A0A838L9V5</accession>
<organism evidence="4 5">
    <name type="scientific">Sphingomonas chungangi</name>
    <dbReference type="NCBI Taxonomy" id="2683589"/>
    <lineage>
        <taxon>Bacteria</taxon>
        <taxon>Pseudomonadati</taxon>
        <taxon>Pseudomonadota</taxon>
        <taxon>Alphaproteobacteria</taxon>
        <taxon>Sphingomonadales</taxon>
        <taxon>Sphingomonadaceae</taxon>
        <taxon>Sphingomonas</taxon>
    </lineage>
</organism>
<dbReference type="PROSITE" id="PS50005">
    <property type="entry name" value="TPR"/>
    <property type="match status" value="1"/>
</dbReference>
<dbReference type="EMBL" id="JACEIB010000026">
    <property type="protein sequence ID" value="MBA2935817.1"/>
    <property type="molecule type" value="Genomic_DNA"/>
</dbReference>
<proteinExistence type="predicted"/>
<evidence type="ECO:0000256" key="1">
    <source>
        <dbReference type="PROSITE-ProRule" id="PRU00339"/>
    </source>
</evidence>
<reference evidence="4 5" key="1">
    <citation type="submission" date="2020-07" db="EMBL/GenBank/DDBJ databases">
        <authorList>
            <person name="Sun Q."/>
        </authorList>
    </citation>
    <scope>NUCLEOTIDE SEQUENCE [LARGE SCALE GENOMIC DNA]</scope>
    <source>
        <strain evidence="4 5">CGMCC 1.13654</strain>
    </source>
</reference>
<keyword evidence="1" id="KW-0802">TPR repeat</keyword>
<keyword evidence="3" id="KW-0732">Signal</keyword>
<dbReference type="InterPro" id="IPR019734">
    <property type="entry name" value="TPR_rpt"/>
</dbReference>
<feature type="repeat" description="TPR" evidence="1">
    <location>
        <begin position="68"/>
        <end position="101"/>
    </location>
</feature>
<dbReference type="SUPFAM" id="SSF48452">
    <property type="entry name" value="TPR-like"/>
    <property type="match status" value="1"/>
</dbReference>
<evidence type="ECO:0000256" key="2">
    <source>
        <dbReference type="SAM" id="MobiDB-lite"/>
    </source>
</evidence>
<feature type="chain" id="PRO_5032707212" description="Tetratricopeptide repeat protein" evidence="3">
    <location>
        <begin position="24"/>
        <end position="178"/>
    </location>
</feature>
<comment type="caution">
    <text evidence="4">The sequence shown here is derived from an EMBL/GenBank/DDBJ whole genome shotgun (WGS) entry which is preliminary data.</text>
</comment>
<dbReference type="SMART" id="SM00028">
    <property type="entry name" value="TPR"/>
    <property type="match status" value="2"/>
</dbReference>
<sequence length="178" mass="18174">MRFLALASAAALGLLTMSSGSFGQKPDDQINPVSITFQKQGEAALAAGNLVAANDALETALVADPKNRAAYVTLGKVAQAQQLPGKAIRYYKDALLLEPNDVAALSGEGGALVQRGAVDRAKDNLARVQKICGNATCPAATTLAAAIAKGPPAPVQTAQASDKVPPKGQEQSAVPEKN</sequence>
<dbReference type="Gene3D" id="1.25.40.10">
    <property type="entry name" value="Tetratricopeptide repeat domain"/>
    <property type="match status" value="1"/>
</dbReference>
<name>A0A838L9V5_9SPHN</name>
<dbReference type="AlphaFoldDB" id="A0A838L9V5"/>
<keyword evidence="5" id="KW-1185">Reference proteome</keyword>
<feature type="signal peptide" evidence="3">
    <location>
        <begin position="1"/>
        <end position="23"/>
    </location>
</feature>
<evidence type="ECO:0000313" key="4">
    <source>
        <dbReference type="EMBL" id="MBA2935817.1"/>
    </source>
</evidence>
<gene>
    <name evidence="4" type="ORF">HZF05_17190</name>
</gene>
<evidence type="ECO:0000256" key="3">
    <source>
        <dbReference type="SAM" id="SignalP"/>
    </source>
</evidence>